<keyword evidence="2" id="KW-1133">Transmembrane helix</keyword>
<dbReference type="SMART" id="SM00044">
    <property type="entry name" value="CYCc"/>
    <property type="match status" value="1"/>
</dbReference>
<feature type="region of interest" description="Disordered" evidence="1">
    <location>
        <begin position="686"/>
        <end position="707"/>
    </location>
</feature>
<dbReference type="OrthoDB" id="9762462at2"/>
<evidence type="ECO:0000313" key="4">
    <source>
        <dbReference type="EMBL" id="PWR21334.1"/>
    </source>
</evidence>
<dbReference type="AlphaFoldDB" id="A0A317E4N5"/>
<keyword evidence="5" id="KW-1185">Reference proteome</keyword>
<dbReference type="InterPro" id="IPR029787">
    <property type="entry name" value="Nucleotide_cyclase"/>
</dbReference>
<dbReference type="InterPro" id="IPR007890">
    <property type="entry name" value="CHASE2"/>
</dbReference>
<comment type="caution">
    <text evidence="4">The sequence shown here is derived from an EMBL/GenBank/DDBJ whole genome shotgun (WGS) entry which is preliminary data.</text>
</comment>
<dbReference type="Proteomes" id="UP000245461">
    <property type="component" value="Unassembled WGS sequence"/>
</dbReference>
<keyword evidence="2" id="KW-0812">Transmembrane</keyword>
<dbReference type="EMBL" id="QGLE01000007">
    <property type="protein sequence ID" value="PWR21334.1"/>
    <property type="molecule type" value="Genomic_DNA"/>
</dbReference>
<dbReference type="PANTHER" id="PTHR43081:SF1">
    <property type="entry name" value="ADENYLATE CYCLASE, TERMINAL-DIFFERENTIATION SPECIFIC"/>
    <property type="match status" value="1"/>
</dbReference>
<protein>
    <recommendedName>
        <fullName evidence="3">Guanylate cyclase domain-containing protein</fullName>
    </recommendedName>
</protein>
<dbReference type="InterPro" id="IPR001054">
    <property type="entry name" value="A/G_cyclase"/>
</dbReference>
<evidence type="ECO:0000259" key="3">
    <source>
        <dbReference type="PROSITE" id="PS50125"/>
    </source>
</evidence>
<dbReference type="InterPro" id="IPR050697">
    <property type="entry name" value="Adenylyl/Guanylyl_Cyclase_3/4"/>
</dbReference>
<gene>
    <name evidence="4" type="ORF">DKG74_12885</name>
</gene>
<name>A0A317E4N5_9PROT</name>
<accession>A0A317E4N5</accession>
<feature type="compositionally biased region" description="Basic and acidic residues" evidence="1">
    <location>
        <begin position="698"/>
        <end position="707"/>
    </location>
</feature>
<proteinExistence type="predicted"/>
<feature type="transmembrane region" description="Helical" evidence="2">
    <location>
        <begin position="339"/>
        <end position="356"/>
    </location>
</feature>
<dbReference type="SMART" id="SM01080">
    <property type="entry name" value="CHASE2"/>
    <property type="match status" value="1"/>
</dbReference>
<evidence type="ECO:0000256" key="1">
    <source>
        <dbReference type="SAM" id="MobiDB-lite"/>
    </source>
</evidence>
<sequence>MPNPDRTARPPRPWLRRAGLSTVLAALLTTAILAGPLGFLARAGIDFALPLRHALFGPLFPPEASDVVLVAIDEQTYHIPPFDQTPKVAWTPQLARIIDAALAGGARAIGFDVVFPVTLDRPDLLQGRDRPFLIALRKAADAGKLVLGEAKLSREVLRPHAAQRLAARGDDNIRLLNLAFDDDDVVRSYIARYPLEGGGSVTSFGTELAARAGFPVPARDFLINFNTGPGDIPTYSLADIHACIEAGDTDYLTRAFAGKIVLVGETLDIEDRFRGAKRLALTEGDASRDPPRCRVAADPERFRPLGSRSSMPGVLIHAAAINTITKGAWLLPLPPPAEAAMSFAWFLLLGLGFFVLRPAMGALVALVAVALLFLGTVVALAGGVVVPVLPLAGGAIVLFAGLYAYRFVIEDGGRRRIQHAFRHYLAPALVDRLAEDAGALRLGGERRQVTIFFSDMVGFTSLSERLAADPERFVEVVNQYLTVLTGAIEAREGYVDKYIGDAVMAVWGAPLNQDEAERLAAEAALDARTALDRFNAEVVVPLFGLKPLGTRIGIASGEAVVGNMGSRTRLNYTVTGDVVNLASRLEGANNHYGSHVIVSGPTAEKLGDAFLLRPIDRLVVKGKTKPVPIFELMGRRSEAGPAQHTLAAAFTAALDLYLARDFTAAEAAFARLAPTDPVSALYQERAKRYSETPPPADWDGRYTLETK</sequence>
<dbReference type="SUPFAM" id="SSF55073">
    <property type="entry name" value="Nucleotide cyclase"/>
    <property type="match status" value="1"/>
</dbReference>
<dbReference type="GO" id="GO:0004016">
    <property type="term" value="F:adenylate cyclase activity"/>
    <property type="evidence" value="ECO:0007669"/>
    <property type="project" value="UniProtKB-ARBA"/>
</dbReference>
<feature type="transmembrane region" description="Helical" evidence="2">
    <location>
        <begin position="388"/>
        <end position="408"/>
    </location>
</feature>
<reference evidence="4 5" key="1">
    <citation type="submission" date="2018-05" db="EMBL/GenBank/DDBJ databases">
        <title>Zavarzinia sp. HR-AS.</title>
        <authorList>
            <person name="Lee Y."/>
            <person name="Jeon C.O."/>
        </authorList>
    </citation>
    <scope>NUCLEOTIDE SEQUENCE [LARGE SCALE GENOMIC DNA]</scope>
    <source>
        <strain evidence="4 5">HR-AS</strain>
    </source>
</reference>
<evidence type="ECO:0000256" key="2">
    <source>
        <dbReference type="SAM" id="Phobius"/>
    </source>
</evidence>
<organism evidence="4 5">
    <name type="scientific">Zavarzinia aquatilis</name>
    <dbReference type="NCBI Taxonomy" id="2211142"/>
    <lineage>
        <taxon>Bacteria</taxon>
        <taxon>Pseudomonadati</taxon>
        <taxon>Pseudomonadota</taxon>
        <taxon>Alphaproteobacteria</taxon>
        <taxon>Rhodospirillales</taxon>
        <taxon>Zavarziniaceae</taxon>
        <taxon>Zavarzinia</taxon>
    </lineage>
</organism>
<dbReference type="CDD" id="cd07302">
    <property type="entry name" value="CHD"/>
    <property type="match status" value="1"/>
</dbReference>
<dbReference type="PROSITE" id="PS50125">
    <property type="entry name" value="GUANYLATE_CYCLASE_2"/>
    <property type="match status" value="1"/>
</dbReference>
<dbReference type="Pfam" id="PF05226">
    <property type="entry name" value="CHASE2"/>
    <property type="match status" value="1"/>
</dbReference>
<evidence type="ECO:0000313" key="5">
    <source>
        <dbReference type="Proteomes" id="UP000245461"/>
    </source>
</evidence>
<dbReference type="PANTHER" id="PTHR43081">
    <property type="entry name" value="ADENYLATE CYCLASE, TERMINAL-DIFFERENTIATION SPECIFIC-RELATED"/>
    <property type="match status" value="1"/>
</dbReference>
<keyword evidence="2" id="KW-0472">Membrane</keyword>
<feature type="transmembrane region" description="Helical" evidence="2">
    <location>
        <begin position="363"/>
        <end position="382"/>
    </location>
</feature>
<dbReference type="GO" id="GO:0035556">
    <property type="term" value="P:intracellular signal transduction"/>
    <property type="evidence" value="ECO:0007669"/>
    <property type="project" value="InterPro"/>
</dbReference>
<dbReference type="GO" id="GO:0006171">
    <property type="term" value="P:cAMP biosynthetic process"/>
    <property type="evidence" value="ECO:0007669"/>
    <property type="project" value="TreeGrafter"/>
</dbReference>
<dbReference type="RefSeq" id="WP_109906438.1">
    <property type="nucleotide sequence ID" value="NZ_QGLE01000007.1"/>
</dbReference>
<dbReference type="Gene3D" id="3.30.70.1230">
    <property type="entry name" value="Nucleotide cyclase"/>
    <property type="match status" value="1"/>
</dbReference>
<dbReference type="Pfam" id="PF00211">
    <property type="entry name" value="Guanylate_cyc"/>
    <property type="match status" value="1"/>
</dbReference>
<feature type="domain" description="Guanylate cyclase" evidence="3">
    <location>
        <begin position="450"/>
        <end position="586"/>
    </location>
</feature>